<dbReference type="PROSITE" id="PS51257">
    <property type="entry name" value="PROKAR_LIPOPROTEIN"/>
    <property type="match status" value="1"/>
</dbReference>
<protein>
    <recommendedName>
        <fullName evidence="1">DUF6265 domain-containing protein</fullName>
    </recommendedName>
</protein>
<sequence length="156" mass="17914">MHKIGGHAFILILLSGCSFKISNRIGKAEWLTGTWEMTTKKGNVYESWKKINKDEFSGKSYILKNRDTIILETVKLVQKGDSLFYIPTVREQNDGLPVHFSMKSVSGKKIIFENPSHDFPQVISYTRTGKDSLMAQISGMQNGRQRNERFPMRRVK</sequence>
<feature type="domain" description="DUF6265" evidence="1">
    <location>
        <begin position="29"/>
        <end position="138"/>
    </location>
</feature>
<comment type="caution">
    <text evidence="2">The sequence shown here is derived from an EMBL/GenBank/DDBJ whole genome shotgun (WGS) entry which is preliminary data.</text>
</comment>
<evidence type="ECO:0000259" key="1">
    <source>
        <dbReference type="Pfam" id="PF19780"/>
    </source>
</evidence>
<dbReference type="RefSeq" id="WP_109414308.1">
    <property type="nucleotide sequence ID" value="NZ_QEAS01000002.1"/>
</dbReference>
<proteinExistence type="predicted"/>
<reference evidence="2 3" key="1">
    <citation type="submission" date="2018-04" db="EMBL/GenBank/DDBJ databases">
        <title>Pedobacter chongqingensis sp. nov., isolated from a rottenly hemp rope.</title>
        <authorList>
            <person name="Cai Y."/>
        </authorList>
    </citation>
    <scope>NUCLEOTIDE SEQUENCE [LARGE SCALE GENOMIC DNA]</scope>
    <source>
        <strain evidence="2 3">FJ4-8</strain>
    </source>
</reference>
<dbReference type="Proteomes" id="UP000245647">
    <property type="component" value="Unassembled WGS sequence"/>
</dbReference>
<accession>A0A2U2PKV2</accession>
<dbReference type="InterPro" id="IPR046232">
    <property type="entry name" value="DUF6265"/>
</dbReference>
<dbReference type="OrthoDB" id="8481699at2"/>
<evidence type="ECO:0000313" key="3">
    <source>
        <dbReference type="Proteomes" id="UP000245647"/>
    </source>
</evidence>
<name>A0A2U2PKV2_9SPHI</name>
<organism evidence="2 3">
    <name type="scientific">Pararcticibacter amylolyticus</name>
    <dbReference type="NCBI Taxonomy" id="2173175"/>
    <lineage>
        <taxon>Bacteria</taxon>
        <taxon>Pseudomonadati</taxon>
        <taxon>Bacteroidota</taxon>
        <taxon>Sphingobacteriia</taxon>
        <taxon>Sphingobacteriales</taxon>
        <taxon>Sphingobacteriaceae</taxon>
        <taxon>Pararcticibacter</taxon>
    </lineage>
</organism>
<keyword evidence="3" id="KW-1185">Reference proteome</keyword>
<evidence type="ECO:0000313" key="2">
    <source>
        <dbReference type="EMBL" id="PWG82031.1"/>
    </source>
</evidence>
<dbReference type="Pfam" id="PF19780">
    <property type="entry name" value="DUF6265"/>
    <property type="match status" value="1"/>
</dbReference>
<gene>
    <name evidence="2" type="ORF">DDR33_03135</name>
</gene>
<dbReference type="EMBL" id="QEAS01000002">
    <property type="protein sequence ID" value="PWG82031.1"/>
    <property type="molecule type" value="Genomic_DNA"/>
</dbReference>
<dbReference type="AlphaFoldDB" id="A0A2U2PKV2"/>